<dbReference type="STRING" id="476652.DEAC_c39810"/>
<dbReference type="PANTHER" id="PTHR37314:SF4">
    <property type="entry name" value="UPF0700 TRANSMEMBRANE PROTEIN YOAK"/>
    <property type="match status" value="1"/>
</dbReference>
<evidence type="ECO:0000313" key="3">
    <source>
        <dbReference type="Proteomes" id="UP000036356"/>
    </source>
</evidence>
<dbReference type="InterPro" id="IPR010699">
    <property type="entry name" value="DUF1275"/>
</dbReference>
<feature type="transmembrane region" description="Helical" evidence="1">
    <location>
        <begin position="49"/>
        <end position="69"/>
    </location>
</feature>
<feature type="transmembrane region" description="Helical" evidence="1">
    <location>
        <begin position="81"/>
        <end position="99"/>
    </location>
</feature>
<feature type="transmembrane region" description="Helical" evidence="1">
    <location>
        <begin position="20"/>
        <end position="37"/>
    </location>
</feature>
<reference evidence="2 3" key="1">
    <citation type="submission" date="2015-06" db="EMBL/GenBank/DDBJ databases">
        <title>Draft genome of the moderately acidophilic sulfate reducer Candidatus Desulfosporosinus acididurans strain M1.</title>
        <authorList>
            <person name="Poehlein A."/>
            <person name="Petzsch P."/>
            <person name="Johnson B.D."/>
            <person name="Schloemann M."/>
            <person name="Daniel R."/>
            <person name="Muehling M."/>
        </authorList>
    </citation>
    <scope>NUCLEOTIDE SEQUENCE [LARGE SCALE GENOMIC DNA]</scope>
    <source>
        <strain evidence="2 3">M1</strain>
    </source>
</reference>
<dbReference type="Pfam" id="PF06912">
    <property type="entry name" value="DUF1275"/>
    <property type="match status" value="1"/>
</dbReference>
<feature type="transmembrane region" description="Helical" evidence="1">
    <location>
        <begin position="159"/>
        <end position="181"/>
    </location>
</feature>
<evidence type="ECO:0000256" key="1">
    <source>
        <dbReference type="SAM" id="Phobius"/>
    </source>
</evidence>
<protein>
    <recommendedName>
        <fullName evidence="4">DUF1275 domain-containing protein</fullName>
    </recommendedName>
</protein>
<dbReference type="AlphaFoldDB" id="A0A0J1IHK8"/>
<accession>A0A0J1IHK8</accession>
<proteinExistence type="predicted"/>
<dbReference type="PANTHER" id="PTHR37314">
    <property type="entry name" value="SLR0142 PROTEIN"/>
    <property type="match status" value="1"/>
</dbReference>
<keyword evidence="3" id="KW-1185">Reference proteome</keyword>
<feature type="transmembrane region" description="Helical" evidence="1">
    <location>
        <begin position="187"/>
        <end position="205"/>
    </location>
</feature>
<gene>
    <name evidence="2" type="ORF">DEAC_c39810</name>
</gene>
<organism evidence="2 3">
    <name type="scientific">Desulfosporosinus acididurans</name>
    <dbReference type="NCBI Taxonomy" id="476652"/>
    <lineage>
        <taxon>Bacteria</taxon>
        <taxon>Bacillati</taxon>
        <taxon>Bacillota</taxon>
        <taxon>Clostridia</taxon>
        <taxon>Eubacteriales</taxon>
        <taxon>Desulfitobacteriaceae</taxon>
        <taxon>Desulfosporosinus</taxon>
    </lineage>
</organism>
<name>A0A0J1IHK8_9FIRM</name>
<evidence type="ECO:0000313" key="2">
    <source>
        <dbReference type="EMBL" id="KLU64166.1"/>
    </source>
</evidence>
<keyword evidence="1" id="KW-0472">Membrane</keyword>
<sequence length="214" mass="23970">MLLASAGGLMDVYSYTVRGQVFATGQTGNFVLVAFQLSKKNYLGMIHPFVPIMSFWAGFFVAWHMFYSLSKENPLLWQRRILATSIFILFFTGFIPCSYPNIIADSLIAFAASFQYCAFRKFGIDENYASIFCSGNMRSCVDNYYKGIVRKDKQALKRALKYSCILISFLAGAAIGALESGIFHEKAIWTAAVLLSTALVLSFVFDSDQFAKME</sequence>
<dbReference type="EMBL" id="LDZY01000017">
    <property type="protein sequence ID" value="KLU64166.1"/>
    <property type="molecule type" value="Genomic_DNA"/>
</dbReference>
<dbReference type="PATRIC" id="fig|476652.3.peg.4217"/>
<keyword evidence="1" id="KW-0812">Transmembrane</keyword>
<dbReference type="Proteomes" id="UP000036356">
    <property type="component" value="Unassembled WGS sequence"/>
</dbReference>
<keyword evidence="1" id="KW-1133">Transmembrane helix</keyword>
<evidence type="ECO:0008006" key="4">
    <source>
        <dbReference type="Google" id="ProtNLM"/>
    </source>
</evidence>
<comment type="caution">
    <text evidence="2">The sequence shown here is derived from an EMBL/GenBank/DDBJ whole genome shotgun (WGS) entry which is preliminary data.</text>
</comment>